<feature type="compositionally biased region" description="Basic and acidic residues" evidence="6">
    <location>
        <begin position="234"/>
        <end position="246"/>
    </location>
</feature>
<feature type="compositionally biased region" description="Polar residues" evidence="6">
    <location>
        <begin position="345"/>
        <end position="358"/>
    </location>
</feature>
<evidence type="ECO:0000259" key="9">
    <source>
        <dbReference type="PROSITE" id="PS50076"/>
    </source>
</evidence>
<proteinExistence type="predicted"/>
<keyword evidence="11" id="KW-1185">Reference proteome</keyword>
<dbReference type="eggNOG" id="KOG0724">
    <property type="taxonomic scope" value="Eukaryota"/>
</dbReference>
<dbReference type="OrthoDB" id="413400at2759"/>
<evidence type="ECO:0000256" key="1">
    <source>
        <dbReference type="ARBA" id="ARBA00022692"/>
    </source>
</evidence>
<dbReference type="GO" id="GO:0012505">
    <property type="term" value="C:endomembrane system"/>
    <property type="evidence" value="ECO:0007669"/>
    <property type="project" value="UniProtKB-SubCell"/>
</dbReference>
<organism evidence="10 11">
    <name type="scientific">Arthroderma otae (strain ATCC MYA-4605 / CBS 113480)</name>
    <name type="common">Microsporum canis</name>
    <dbReference type="NCBI Taxonomy" id="554155"/>
    <lineage>
        <taxon>Eukaryota</taxon>
        <taxon>Fungi</taxon>
        <taxon>Dikarya</taxon>
        <taxon>Ascomycota</taxon>
        <taxon>Pezizomycotina</taxon>
        <taxon>Eurotiomycetes</taxon>
        <taxon>Eurotiomycetidae</taxon>
        <taxon>Onygenales</taxon>
        <taxon>Arthrodermataceae</taxon>
        <taxon>Microsporum</taxon>
    </lineage>
</organism>
<comment type="subcellular location">
    <subcellularLocation>
        <location evidence="5">Endomembrane system</location>
        <topology evidence="5">Single-pass membrane protein</topology>
    </subcellularLocation>
</comment>
<dbReference type="PANTHER" id="PTHR44653:SF2">
    <property type="entry name" value="DNAJ HOMOLOG SUBFAMILY C MEMBER 1"/>
    <property type="match status" value="1"/>
</dbReference>
<feature type="region of interest" description="Disordered" evidence="6">
    <location>
        <begin position="197"/>
        <end position="280"/>
    </location>
</feature>
<dbReference type="PRINTS" id="PR00625">
    <property type="entry name" value="JDOMAIN"/>
</dbReference>
<feature type="region of interest" description="Disordered" evidence="6">
    <location>
        <begin position="345"/>
        <end position="386"/>
    </location>
</feature>
<evidence type="ECO:0000256" key="3">
    <source>
        <dbReference type="ARBA" id="ARBA00022989"/>
    </source>
</evidence>
<evidence type="ECO:0000256" key="4">
    <source>
        <dbReference type="ARBA" id="ARBA00023136"/>
    </source>
</evidence>
<dbReference type="InterPro" id="IPR052606">
    <property type="entry name" value="DnaJ_domain_protein"/>
</dbReference>
<evidence type="ECO:0000256" key="8">
    <source>
        <dbReference type="SAM" id="SignalP"/>
    </source>
</evidence>
<dbReference type="PANTHER" id="PTHR44653">
    <property type="entry name" value="DNAJ HOMOLOG SUBFAMILY C MEMBER 1"/>
    <property type="match status" value="1"/>
</dbReference>
<evidence type="ECO:0000256" key="2">
    <source>
        <dbReference type="ARBA" id="ARBA00022729"/>
    </source>
</evidence>
<protein>
    <submittedName>
        <fullName evidence="10">DnaJ domain-containing protein</fullName>
    </submittedName>
</protein>
<dbReference type="PROSITE" id="PS50076">
    <property type="entry name" value="DNAJ_2"/>
    <property type="match status" value="1"/>
</dbReference>
<keyword evidence="3 7" id="KW-1133">Transmembrane helix</keyword>
<evidence type="ECO:0000256" key="7">
    <source>
        <dbReference type="SAM" id="Phobius"/>
    </source>
</evidence>
<keyword evidence="4 7" id="KW-0472">Membrane</keyword>
<sequence>MRHLDPLRLLALALLLVGLVAAWSKEDFLGVKPNAGQSDIVKAYRKKSKQLHPDKVKRAFIANYSRPRKAKPGSKPGVRVSKGPTDREIEKAHKLATQQFARLGLIADILKGPGRQRYDHFLNNGFPAWKGTGYYYNRFRPGLGTVLFGLFLAFGGAGHYAALVLSWKRQREFVQRYVRQARRAAWGDDFGIPGVSSVGESASASGSHASPASNGGNDGDEGAAPVPVNRRQKRMMERDSRKEGKKPVKPAKPTRPSVNREDSSAPESGTATPVGVETRNRKRVIAENGKVLLVDSSGDVYLVEENEDGVKEEFLLDADEIPKPTFRDTMVCRFPVWVYQSTVGRVTGTPSGSFTPNVPEQAEEEEDVEETSSANTTQKKKKGRRG</sequence>
<feature type="compositionally biased region" description="Acidic residues" evidence="6">
    <location>
        <begin position="361"/>
        <end position="370"/>
    </location>
</feature>
<dbReference type="VEuPathDB" id="FungiDB:MCYG_07239"/>
<dbReference type="OMA" id="RYIRHAR"/>
<dbReference type="EMBL" id="DS995707">
    <property type="protein sequence ID" value="EEQ34420.1"/>
    <property type="molecule type" value="Genomic_DNA"/>
</dbReference>
<gene>
    <name evidence="10" type="ORF">MCYG_07239</name>
</gene>
<accession>C5FY22</accession>
<feature type="domain" description="J" evidence="9">
    <location>
        <begin position="24"/>
        <end position="122"/>
    </location>
</feature>
<name>C5FY22_ARTOC</name>
<dbReference type="Pfam" id="PF00226">
    <property type="entry name" value="DnaJ"/>
    <property type="match status" value="1"/>
</dbReference>
<evidence type="ECO:0000313" key="10">
    <source>
        <dbReference type="EMBL" id="EEQ34420.1"/>
    </source>
</evidence>
<dbReference type="STRING" id="554155.C5FY22"/>
<evidence type="ECO:0000256" key="6">
    <source>
        <dbReference type="SAM" id="MobiDB-lite"/>
    </source>
</evidence>
<evidence type="ECO:0000256" key="5">
    <source>
        <dbReference type="ARBA" id="ARBA00037847"/>
    </source>
</evidence>
<reference evidence="11" key="1">
    <citation type="journal article" date="2012" name="MBio">
        <title>Comparative genome analysis of Trichophyton rubrum and related dermatophytes reveals candidate genes involved in infection.</title>
        <authorList>
            <person name="Martinez D.A."/>
            <person name="Oliver B.G."/>
            <person name="Graeser Y."/>
            <person name="Goldberg J.M."/>
            <person name="Li W."/>
            <person name="Martinez-Rossi N.M."/>
            <person name="Monod M."/>
            <person name="Shelest E."/>
            <person name="Barton R.C."/>
            <person name="Birch E."/>
            <person name="Brakhage A.A."/>
            <person name="Chen Z."/>
            <person name="Gurr S.J."/>
            <person name="Heiman D."/>
            <person name="Heitman J."/>
            <person name="Kosti I."/>
            <person name="Rossi A."/>
            <person name="Saif S."/>
            <person name="Samalova M."/>
            <person name="Saunders C.W."/>
            <person name="Shea T."/>
            <person name="Summerbell R.C."/>
            <person name="Xu J."/>
            <person name="Young S."/>
            <person name="Zeng Q."/>
            <person name="Birren B.W."/>
            <person name="Cuomo C.A."/>
            <person name="White T.C."/>
        </authorList>
    </citation>
    <scope>NUCLEOTIDE SEQUENCE [LARGE SCALE GENOMIC DNA]</scope>
    <source>
        <strain evidence="11">ATCC MYA-4605 / CBS 113480</strain>
    </source>
</reference>
<keyword evidence="1 7" id="KW-0812">Transmembrane</keyword>
<dbReference type="InterPro" id="IPR001623">
    <property type="entry name" value="DnaJ_domain"/>
</dbReference>
<dbReference type="GeneID" id="9225351"/>
<dbReference type="Proteomes" id="UP000002035">
    <property type="component" value="Unassembled WGS sequence"/>
</dbReference>
<dbReference type="RefSeq" id="XP_002843456.1">
    <property type="nucleotide sequence ID" value="XM_002843410.1"/>
</dbReference>
<dbReference type="InterPro" id="IPR036869">
    <property type="entry name" value="J_dom_sf"/>
</dbReference>
<feature type="compositionally biased region" description="Low complexity" evidence="6">
    <location>
        <begin position="197"/>
        <end position="215"/>
    </location>
</feature>
<dbReference type="HOGENOM" id="CLU_037236_1_0_1"/>
<dbReference type="CDD" id="cd06257">
    <property type="entry name" value="DnaJ"/>
    <property type="match status" value="1"/>
</dbReference>
<feature type="chain" id="PRO_5002949764" evidence="8">
    <location>
        <begin position="23"/>
        <end position="386"/>
    </location>
</feature>
<keyword evidence="2 8" id="KW-0732">Signal</keyword>
<feature type="transmembrane region" description="Helical" evidence="7">
    <location>
        <begin position="146"/>
        <end position="167"/>
    </location>
</feature>
<feature type="signal peptide" evidence="8">
    <location>
        <begin position="1"/>
        <end position="22"/>
    </location>
</feature>
<dbReference type="SUPFAM" id="SSF46565">
    <property type="entry name" value="Chaperone J-domain"/>
    <property type="match status" value="1"/>
</dbReference>
<dbReference type="Gene3D" id="1.10.287.110">
    <property type="entry name" value="DnaJ domain"/>
    <property type="match status" value="1"/>
</dbReference>
<evidence type="ECO:0000313" key="11">
    <source>
        <dbReference type="Proteomes" id="UP000002035"/>
    </source>
</evidence>
<dbReference type="AlphaFoldDB" id="C5FY22"/>